<gene>
    <name evidence="1" type="ORF">AUL39_01835</name>
</gene>
<dbReference type="Proteomes" id="UP000054078">
    <property type="component" value="Unassembled WGS sequence"/>
</dbReference>
<evidence type="ECO:0000313" key="2">
    <source>
        <dbReference type="Proteomes" id="UP000054078"/>
    </source>
</evidence>
<dbReference type="Pfam" id="PF08282">
    <property type="entry name" value="Hydrolase_3"/>
    <property type="match status" value="2"/>
</dbReference>
<dbReference type="GO" id="GO:0000287">
    <property type="term" value="F:magnesium ion binding"/>
    <property type="evidence" value="ECO:0007669"/>
    <property type="project" value="TreeGrafter"/>
</dbReference>
<dbReference type="STRING" id="1299998.AUL39_01835"/>
<accession>A0A117J4M5</accession>
<dbReference type="SUPFAM" id="SSF56784">
    <property type="entry name" value="HAD-like"/>
    <property type="match status" value="1"/>
</dbReference>
<dbReference type="AlphaFoldDB" id="A0A117J4M5"/>
<dbReference type="PANTHER" id="PTHR10000:SF25">
    <property type="entry name" value="PHOSPHATASE YKRA-RELATED"/>
    <property type="match status" value="1"/>
</dbReference>
<comment type="caution">
    <text evidence="1">The sequence shown here is derived from an EMBL/GenBank/DDBJ whole genome shotgun (WGS) entry which is preliminary data.</text>
</comment>
<proteinExistence type="predicted"/>
<organism evidence="1 2">
    <name type="scientific">Tractidigestivibacter scatoligenes</name>
    <name type="common">Olsenella scatoligenes</name>
    <dbReference type="NCBI Taxonomy" id="1299998"/>
    <lineage>
        <taxon>Bacteria</taxon>
        <taxon>Bacillati</taxon>
        <taxon>Actinomycetota</taxon>
        <taxon>Coriobacteriia</taxon>
        <taxon>Coriobacteriales</taxon>
        <taxon>Atopobiaceae</taxon>
        <taxon>Tractidigestivibacter</taxon>
    </lineage>
</organism>
<protein>
    <recommendedName>
        <fullName evidence="3">Haloacid dehalogenase</fullName>
    </recommendedName>
</protein>
<dbReference type="Gene3D" id="3.40.50.1000">
    <property type="entry name" value="HAD superfamily/HAD-like"/>
    <property type="match status" value="1"/>
</dbReference>
<dbReference type="Gene3D" id="3.30.1240.10">
    <property type="match status" value="1"/>
</dbReference>
<dbReference type="GO" id="GO:0016791">
    <property type="term" value="F:phosphatase activity"/>
    <property type="evidence" value="ECO:0007669"/>
    <property type="project" value="TreeGrafter"/>
</dbReference>
<evidence type="ECO:0000313" key="1">
    <source>
        <dbReference type="EMBL" id="KUH59096.1"/>
    </source>
</evidence>
<reference evidence="1 2" key="1">
    <citation type="submission" date="2015-12" db="EMBL/GenBank/DDBJ databases">
        <title>Draft Genome Sequence of Olsenella scatoligenes SK9K4T; a Producer of 3-Methylindole- (skatole) and 4-Methylphenol- (p-cresol) Isolated from Pig Feces.</title>
        <authorList>
            <person name="Li X."/>
            <person name="Borg B."/>
            <person name="Canibe N."/>
        </authorList>
    </citation>
    <scope>NUCLEOTIDE SEQUENCE [LARGE SCALE GENOMIC DNA]</scope>
    <source>
        <strain evidence="1 2">SK9K4</strain>
    </source>
</reference>
<dbReference type="PANTHER" id="PTHR10000">
    <property type="entry name" value="PHOSPHOSERINE PHOSPHATASE"/>
    <property type="match status" value="1"/>
</dbReference>
<keyword evidence="2" id="KW-1185">Reference proteome</keyword>
<evidence type="ECO:0008006" key="3">
    <source>
        <dbReference type="Google" id="ProtNLM"/>
    </source>
</evidence>
<dbReference type="InterPro" id="IPR023214">
    <property type="entry name" value="HAD_sf"/>
</dbReference>
<name>A0A117J4M5_TRASO</name>
<sequence length="269" mass="27816">MGERVTAFFDIDGTLGWTDPVAREQMADEERKLSPVPSPAVADAIRRFVKAGNRAFICTGRSPLDIHPKMASLPFSGMACLAGAYVKVGDTVLRDVALPPEVLSCVDEVLAETGAGAMLESACGSIDVCGGTAGTHRPSPESVSEALECIPGGRAHKVVLPTPAARLVVERLAGVVDVSIMELELGNSEVGLRENCKSGAVRVILDYLGDAGTTYGFGDSENDLSLFEQVDVPVAMGNASPDVKAAAAFVTGTVGNDGVATALSKLGLI</sequence>
<dbReference type="PROSITE" id="PS01229">
    <property type="entry name" value="COF_2"/>
    <property type="match status" value="1"/>
</dbReference>
<dbReference type="InterPro" id="IPR036412">
    <property type="entry name" value="HAD-like_sf"/>
</dbReference>
<dbReference type="GO" id="GO:0005829">
    <property type="term" value="C:cytosol"/>
    <property type="evidence" value="ECO:0007669"/>
    <property type="project" value="TreeGrafter"/>
</dbReference>
<dbReference type="EMBL" id="LOJF01000001">
    <property type="protein sequence ID" value="KUH59096.1"/>
    <property type="molecule type" value="Genomic_DNA"/>
</dbReference>